<dbReference type="Gene3D" id="3.90.245.10">
    <property type="entry name" value="Ribonucleoside hydrolase-like"/>
    <property type="match status" value="1"/>
</dbReference>
<sequence>MRKVIQTTLWLFIVFVFLLSCSEGKTKGDVDWQKINVIFDTDMGNDVDDALALDMLYKYLDQDRIQLLGIPTTKKSPYCVEYIDIMNTWYGYPDIPIGVVVNGTETDNEDNFVRAVCQMEKDGRPAFERTVKDYETLPASVTLYRKLLAAQEDNSVDIISVGFSTNLAQLLDSQGDEFSPLTGKELVARKVKVLSAMMGHFQDENFSEFNINCDIPAAQKTINEWPTPIVVSPFELGETILYPASSIENDFKWKEPNPLVEGYKTYLEMPYDRQTWDLTSVLYVVEADKGFFGESPAGTINIDDKGITRFTPDEKGKHKYLTVTEQQREQIRDYFIDLITQKPKKYQ</sequence>
<dbReference type="STRING" id="1642647.PSM36_2298"/>
<dbReference type="Proteomes" id="UP000187464">
    <property type="component" value="Chromosome I"/>
</dbReference>
<dbReference type="AlphaFoldDB" id="A0A1R3SY41"/>
<keyword evidence="3" id="KW-1185">Reference proteome</keyword>
<dbReference type="PROSITE" id="PS51257">
    <property type="entry name" value="PROKAR_LIPOPROTEIN"/>
    <property type="match status" value="1"/>
</dbReference>
<name>A0A1R3SY41_9BACT</name>
<evidence type="ECO:0000259" key="1">
    <source>
        <dbReference type="Pfam" id="PF01156"/>
    </source>
</evidence>
<protein>
    <submittedName>
        <fullName evidence="2">Nuc_hydro_2</fullName>
    </submittedName>
</protein>
<accession>A0A1R3SY41</accession>
<gene>
    <name evidence="2" type="ORF">PSM36_2298</name>
</gene>
<dbReference type="SUPFAM" id="SSF53590">
    <property type="entry name" value="Nucleoside hydrolase"/>
    <property type="match status" value="1"/>
</dbReference>
<dbReference type="InterPro" id="IPR036452">
    <property type="entry name" value="Ribo_hydro-like"/>
</dbReference>
<dbReference type="GO" id="GO:0016799">
    <property type="term" value="F:hydrolase activity, hydrolyzing N-glycosyl compounds"/>
    <property type="evidence" value="ECO:0007669"/>
    <property type="project" value="InterPro"/>
</dbReference>
<reference evidence="2 3" key="1">
    <citation type="submission" date="2016-08" db="EMBL/GenBank/DDBJ databases">
        <authorList>
            <person name="Seilhamer J.J."/>
        </authorList>
    </citation>
    <scope>NUCLEOTIDE SEQUENCE [LARGE SCALE GENOMIC DNA]</scope>
    <source>
        <strain evidence="2">M3/6</strain>
    </source>
</reference>
<dbReference type="RefSeq" id="WP_076930977.1">
    <property type="nucleotide sequence ID" value="NZ_LT605205.1"/>
</dbReference>
<organism evidence="2 3">
    <name type="scientific">Proteiniphilum saccharofermentans</name>
    <dbReference type="NCBI Taxonomy" id="1642647"/>
    <lineage>
        <taxon>Bacteria</taxon>
        <taxon>Pseudomonadati</taxon>
        <taxon>Bacteroidota</taxon>
        <taxon>Bacteroidia</taxon>
        <taxon>Bacteroidales</taxon>
        <taxon>Dysgonomonadaceae</taxon>
        <taxon>Proteiniphilum</taxon>
    </lineage>
</organism>
<proteinExistence type="predicted"/>
<dbReference type="PANTHER" id="PTHR43264:SF1">
    <property type="entry name" value="INOSINE_URIDINE-PREFERRING NUCLEOSIDE HYDROLASE DOMAIN-CONTAINING PROTEIN"/>
    <property type="match status" value="1"/>
</dbReference>
<dbReference type="KEGG" id="psac:PSM36_2298"/>
<dbReference type="EMBL" id="LT605205">
    <property type="protein sequence ID" value="SCD21103.1"/>
    <property type="molecule type" value="Genomic_DNA"/>
</dbReference>
<dbReference type="Pfam" id="PF01156">
    <property type="entry name" value="IU_nuc_hydro"/>
    <property type="match status" value="1"/>
</dbReference>
<dbReference type="PANTHER" id="PTHR43264">
    <property type="match status" value="1"/>
</dbReference>
<dbReference type="CDD" id="cd02652">
    <property type="entry name" value="nuc_hydro_2"/>
    <property type="match status" value="1"/>
</dbReference>
<evidence type="ECO:0000313" key="2">
    <source>
        <dbReference type="EMBL" id="SCD21103.1"/>
    </source>
</evidence>
<feature type="domain" description="Inosine/uridine-preferring nucleoside hydrolase" evidence="1">
    <location>
        <begin position="37"/>
        <end position="284"/>
    </location>
</feature>
<dbReference type="InterPro" id="IPR001910">
    <property type="entry name" value="Inosine/uridine_hydrolase_dom"/>
</dbReference>
<evidence type="ECO:0000313" key="3">
    <source>
        <dbReference type="Proteomes" id="UP000187464"/>
    </source>
</evidence>